<dbReference type="Proteomes" id="UP000623067">
    <property type="component" value="Unassembled WGS sequence"/>
</dbReference>
<dbReference type="InterPro" id="IPR016980">
    <property type="entry name" value="S-AdoMet-dep_MeTrfase_Alr7345"/>
</dbReference>
<evidence type="ECO:0000313" key="3">
    <source>
        <dbReference type="Proteomes" id="UP000623067"/>
    </source>
</evidence>
<reference evidence="2" key="1">
    <citation type="journal article" date="2014" name="Int. J. Syst. Evol. Microbiol.">
        <title>Complete genome sequence of Corynebacterium casei LMG S-19264T (=DSM 44701T), isolated from a smear-ripened cheese.</title>
        <authorList>
            <consortium name="US DOE Joint Genome Institute (JGI-PGF)"/>
            <person name="Walter F."/>
            <person name="Albersmeier A."/>
            <person name="Kalinowski J."/>
            <person name="Ruckert C."/>
        </authorList>
    </citation>
    <scope>NUCLEOTIDE SEQUENCE</scope>
    <source>
        <strain evidence="2">CGMCC 1.15330</strain>
    </source>
</reference>
<keyword evidence="1" id="KW-0732">Signal</keyword>
<gene>
    <name evidence="2" type="ORF">GCM10011380_07640</name>
</gene>
<sequence>MKPIWTLTLMLAAAPVAAQQAPAPARPAATPVPATIAKALADPARADQQGDDERRQAAAVIAFSGVKPGDTVIDYLPGSGYWSRIFSGVVGPKGKVIAAWPARAGTSDRGKAGVQALADRKLPNVTAQIQPGDLPSSPVPADLFWTVQNYHDIPNRGAGEPALRAFDAAVFNLLKKGGTYVVIDHADAAGKGMANTETTHRIDPAAVRRQVEAAGFRFVGESRVLHNPEDDHSKNVFDPAIRGRTDQFVYKFRKP</sequence>
<organism evidence="2 3">
    <name type="scientific">Sphingomonas metalli</name>
    <dbReference type="NCBI Taxonomy" id="1779358"/>
    <lineage>
        <taxon>Bacteria</taxon>
        <taxon>Pseudomonadati</taxon>
        <taxon>Pseudomonadota</taxon>
        <taxon>Alphaproteobacteria</taxon>
        <taxon>Sphingomonadales</taxon>
        <taxon>Sphingomonadaceae</taxon>
        <taxon>Sphingomonas</taxon>
    </lineage>
</organism>
<feature type="chain" id="PRO_5037594854" evidence="1">
    <location>
        <begin position="19"/>
        <end position="255"/>
    </location>
</feature>
<proteinExistence type="predicted"/>
<keyword evidence="2" id="KW-0808">Transferase</keyword>
<evidence type="ECO:0000313" key="2">
    <source>
        <dbReference type="EMBL" id="GGB20532.1"/>
    </source>
</evidence>
<dbReference type="SUPFAM" id="SSF53335">
    <property type="entry name" value="S-adenosyl-L-methionine-dependent methyltransferases"/>
    <property type="match status" value="1"/>
</dbReference>
<dbReference type="RefSeq" id="WP_188657307.1">
    <property type="nucleotide sequence ID" value="NZ_BMIH01000001.1"/>
</dbReference>
<comment type="caution">
    <text evidence="2">The sequence shown here is derived from an EMBL/GenBank/DDBJ whole genome shotgun (WGS) entry which is preliminary data.</text>
</comment>
<dbReference type="InterPro" id="IPR029063">
    <property type="entry name" value="SAM-dependent_MTases_sf"/>
</dbReference>
<accession>A0A916SYQ0</accession>
<name>A0A916SYQ0_9SPHN</name>
<dbReference type="GO" id="GO:0032259">
    <property type="term" value="P:methylation"/>
    <property type="evidence" value="ECO:0007669"/>
    <property type="project" value="UniProtKB-KW"/>
</dbReference>
<dbReference type="PIRSF" id="PIRSF031679">
    <property type="entry name" value="Mtase_Alr7345_prd"/>
    <property type="match status" value="1"/>
</dbReference>
<protein>
    <submittedName>
        <fullName evidence="2">Methyltransferase</fullName>
    </submittedName>
</protein>
<dbReference type="AlphaFoldDB" id="A0A916SYQ0"/>
<keyword evidence="3" id="KW-1185">Reference proteome</keyword>
<reference evidence="2" key="2">
    <citation type="submission" date="2020-09" db="EMBL/GenBank/DDBJ databases">
        <authorList>
            <person name="Sun Q."/>
            <person name="Zhou Y."/>
        </authorList>
    </citation>
    <scope>NUCLEOTIDE SEQUENCE</scope>
    <source>
        <strain evidence="2">CGMCC 1.15330</strain>
    </source>
</reference>
<dbReference type="GO" id="GO:0008168">
    <property type="term" value="F:methyltransferase activity"/>
    <property type="evidence" value="ECO:0007669"/>
    <property type="project" value="UniProtKB-KW"/>
</dbReference>
<feature type="signal peptide" evidence="1">
    <location>
        <begin position="1"/>
        <end position="18"/>
    </location>
</feature>
<keyword evidence="2" id="KW-0489">Methyltransferase</keyword>
<dbReference type="Gene3D" id="3.40.50.150">
    <property type="entry name" value="Vaccinia Virus protein VP39"/>
    <property type="match status" value="1"/>
</dbReference>
<evidence type="ECO:0000256" key="1">
    <source>
        <dbReference type="SAM" id="SignalP"/>
    </source>
</evidence>
<dbReference type="EMBL" id="BMIH01000001">
    <property type="protein sequence ID" value="GGB20532.1"/>
    <property type="molecule type" value="Genomic_DNA"/>
</dbReference>